<keyword evidence="3" id="KW-1185">Reference proteome</keyword>
<dbReference type="InterPro" id="IPR013103">
    <property type="entry name" value="RVT_2"/>
</dbReference>
<feature type="domain" description="Reverse transcriptase Ty1/copia-type" evidence="1">
    <location>
        <begin position="3"/>
        <end position="121"/>
    </location>
</feature>
<comment type="caution">
    <text evidence="2">The sequence shown here is derived from an EMBL/GenBank/DDBJ whole genome shotgun (WGS) entry which is preliminary data.</text>
</comment>
<dbReference type="EMBL" id="AVOT02004349">
    <property type="protein sequence ID" value="MBW0476117.1"/>
    <property type="molecule type" value="Genomic_DNA"/>
</dbReference>
<dbReference type="InterPro" id="IPR043502">
    <property type="entry name" value="DNA/RNA_pol_sf"/>
</dbReference>
<proteinExistence type="predicted"/>
<reference evidence="2" key="1">
    <citation type="submission" date="2021-03" db="EMBL/GenBank/DDBJ databases">
        <title>Draft genome sequence of rust myrtle Austropuccinia psidii MF-1, a brazilian biotype.</title>
        <authorList>
            <person name="Quecine M.C."/>
            <person name="Pachon D.M.R."/>
            <person name="Bonatelli M.L."/>
            <person name="Correr F.H."/>
            <person name="Franceschini L.M."/>
            <person name="Leite T.F."/>
            <person name="Margarido G.R.A."/>
            <person name="Almeida C.A."/>
            <person name="Ferrarezi J.A."/>
            <person name="Labate C.A."/>
        </authorList>
    </citation>
    <scope>NUCLEOTIDE SEQUENCE</scope>
    <source>
        <strain evidence="2">MF-1</strain>
    </source>
</reference>
<evidence type="ECO:0000313" key="2">
    <source>
        <dbReference type="EMBL" id="MBW0476117.1"/>
    </source>
</evidence>
<dbReference type="Pfam" id="PF07727">
    <property type="entry name" value="RVT_2"/>
    <property type="match status" value="1"/>
</dbReference>
<organism evidence="2 3">
    <name type="scientific">Austropuccinia psidii MF-1</name>
    <dbReference type="NCBI Taxonomy" id="1389203"/>
    <lineage>
        <taxon>Eukaryota</taxon>
        <taxon>Fungi</taxon>
        <taxon>Dikarya</taxon>
        <taxon>Basidiomycota</taxon>
        <taxon>Pucciniomycotina</taxon>
        <taxon>Pucciniomycetes</taxon>
        <taxon>Pucciniales</taxon>
        <taxon>Sphaerophragmiaceae</taxon>
        <taxon>Austropuccinia</taxon>
    </lineage>
</organism>
<evidence type="ECO:0000259" key="1">
    <source>
        <dbReference type="Pfam" id="PF07727"/>
    </source>
</evidence>
<sequence>MASLRFLLSHCASLGLEIHRMDVKAAFLHGVPEEEVFMKYPEGYTYKKESGTCLKLVESPYGLKQSPRCWYRKLTEVFETLKFKASSTDPCLFIDWEGVQPLMVFLHVDDMIIGGDIRKLKTISLSQELYINKILTEFGMMDCKSVTTPMIPGTRLVPSKEEDLSIDFEYRKAVGLLNYLTLCTRPYLAYVTFAFSQFLEKPSKDHVAAFKRVLRYLQGTKSDKLTLGGDGSPIEFKGYSDSDWGSNVDGKSFSGYRMVYGGFISWKTMKQPTVAL</sequence>
<dbReference type="Proteomes" id="UP000765509">
    <property type="component" value="Unassembled WGS sequence"/>
</dbReference>
<gene>
    <name evidence="2" type="ORF">O181_015832</name>
</gene>
<accession>A0A9Q3C4F8</accession>
<evidence type="ECO:0000313" key="3">
    <source>
        <dbReference type="Proteomes" id="UP000765509"/>
    </source>
</evidence>
<dbReference type="AlphaFoldDB" id="A0A9Q3C4F8"/>
<dbReference type="PANTHER" id="PTHR11439">
    <property type="entry name" value="GAG-POL-RELATED RETROTRANSPOSON"/>
    <property type="match status" value="1"/>
</dbReference>
<name>A0A9Q3C4F8_9BASI</name>
<dbReference type="SUPFAM" id="SSF56672">
    <property type="entry name" value="DNA/RNA polymerases"/>
    <property type="match status" value="1"/>
</dbReference>
<protein>
    <recommendedName>
        <fullName evidence="1">Reverse transcriptase Ty1/copia-type domain-containing protein</fullName>
    </recommendedName>
</protein>
<dbReference type="PANTHER" id="PTHR11439:SF483">
    <property type="entry name" value="PEPTIDE SYNTHASE GLIP-LIKE, PUTATIVE (AFU_ORTHOLOGUE AFUA_3G12920)-RELATED"/>
    <property type="match status" value="1"/>
</dbReference>
<dbReference type="OrthoDB" id="411615at2759"/>